<proteinExistence type="predicted"/>
<evidence type="ECO:0000313" key="4">
    <source>
        <dbReference type="Proteomes" id="UP000183255"/>
    </source>
</evidence>
<dbReference type="RefSeq" id="WP_031573985.1">
    <property type="nucleotide sequence ID" value="NZ_FNDZ01000001.1"/>
</dbReference>
<dbReference type="Pfam" id="PF05161">
    <property type="entry name" value="MOFRL"/>
    <property type="match status" value="1"/>
</dbReference>
<dbReference type="Pfam" id="PF13660">
    <property type="entry name" value="DUF4147"/>
    <property type="match status" value="1"/>
</dbReference>
<feature type="domain" description="MOFRL-associated" evidence="2">
    <location>
        <begin position="7"/>
        <end position="229"/>
    </location>
</feature>
<organism evidence="3 4">
    <name type="scientific">Proteiniclasticum ruminis</name>
    <dbReference type="NCBI Taxonomy" id="398199"/>
    <lineage>
        <taxon>Bacteria</taxon>
        <taxon>Bacillati</taxon>
        <taxon>Bacillota</taxon>
        <taxon>Clostridia</taxon>
        <taxon>Eubacteriales</taxon>
        <taxon>Clostridiaceae</taxon>
        <taxon>Proteiniclasticum</taxon>
    </lineage>
</organism>
<dbReference type="Proteomes" id="UP000183255">
    <property type="component" value="Unassembled WGS sequence"/>
</dbReference>
<dbReference type="PANTHER" id="PTHR12227">
    <property type="entry name" value="GLYCERATE KINASE"/>
    <property type="match status" value="1"/>
</dbReference>
<dbReference type="InterPro" id="IPR025286">
    <property type="entry name" value="MOFRL_assoc_dom"/>
</dbReference>
<protein>
    <submittedName>
        <fullName evidence="3">Hydroxypyruvate reductase</fullName>
    </submittedName>
</protein>
<dbReference type="InterPro" id="IPR007835">
    <property type="entry name" value="MOFRL"/>
</dbReference>
<dbReference type="InterPro" id="IPR038614">
    <property type="entry name" value="GK_N_sf"/>
</dbReference>
<evidence type="ECO:0000259" key="2">
    <source>
        <dbReference type="Pfam" id="PF13660"/>
    </source>
</evidence>
<keyword evidence="3" id="KW-0670">Pyruvate</keyword>
<dbReference type="Gene3D" id="3.40.1480.10">
    <property type="entry name" value="MOFRL domain"/>
    <property type="match status" value="1"/>
</dbReference>
<name>A0A1G8HMK7_9CLOT</name>
<dbReference type="PANTHER" id="PTHR12227:SF0">
    <property type="entry name" value="GLYCERATE KINASE"/>
    <property type="match status" value="1"/>
</dbReference>
<evidence type="ECO:0000259" key="1">
    <source>
        <dbReference type="Pfam" id="PF05161"/>
    </source>
</evidence>
<dbReference type="GO" id="GO:0008887">
    <property type="term" value="F:glycerate kinase activity"/>
    <property type="evidence" value="ECO:0007669"/>
    <property type="project" value="InterPro"/>
</dbReference>
<dbReference type="EMBL" id="FNDZ01000001">
    <property type="protein sequence ID" value="SDI07877.1"/>
    <property type="molecule type" value="Genomic_DNA"/>
</dbReference>
<sequence length="414" mass="43747">MNISKDARSIIDQSIQSVKPDEAVISALEGRVFGGKVVIIAIGKAAFNMAEAAYGILEEQVTGGVVITKYGHAKGTIGNLEIVEAGHPIVDHNSVIGTKKVLEVTEKLGEEDHVVFLVSGGGSALFELPMEGVELEEIMDITDQLLKSGADIVEINTVRKHLSKVKGGKFAEHCSNTNILSIVLSDVIGDRLDAIASGPAYKDSSTSAESLEIIKRYQIMVEPHIIDVLKIETPKDIRNCETVIAGSVTALCRAAEEAASKKGYTPYLLSSTIDCEAREVGRFFSAMAREIRNGSSSFKAPCAIIAGGETIVKVKGNGLGGRNQELALSCAQGIEGLKDTLFFSVGSDGTDGPTDAAGGMVDGETTGKIRDSGIPLEIFLDNNDSYHALERAGGLIKTGPTGTNVNDLMVLIVK</sequence>
<dbReference type="GO" id="GO:0005737">
    <property type="term" value="C:cytoplasm"/>
    <property type="evidence" value="ECO:0007669"/>
    <property type="project" value="TreeGrafter"/>
</dbReference>
<reference evidence="3 4" key="1">
    <citation type="submission" date="2016-10" db="EMBL/GenBank/DDBJ databases">
        <authorList>
            <person name="de Groot N.N."/>
        </authorList>
    </citation>
    <scope>NUCLEOTIDE SEQUENCE [LARGE SCALE GENOMIC DNA]</scope>
    <source>
        <strain evidence="3 4">CGMCC 1.5058</strain>
    </source>
</reference>
<gene>
    <name evidence="3" type="ORF">SAMN05421804_101635</name>
</gene>
<dbReference type="InterPro" id="IPR037035">
    <property type="entry name" value="GK-like_C_sf"/>
</dbReference>
<accession>A0A1G8HMK7</accession>
<evidence type="ECO:0000313" key="3">
    <source>
        <dbReference type="EMBL" id="SDI07877.1"/>
    </source>
</evidence>
<dbReference type="AlphaFoldDB" id="A0A1G8HMK7"/>
<dbReference type="SUPFAM" id="SSF82544">
    <property type="entry name" value="GckA/TtuD-like"/>
    <property type="match status" value="1"/>
</dbReference>
<feature type="domain" description="MOFRL" evidence="1">
    <location>
        <begin position="302"/>
        <end position="407"/>
    </location>
</feature>
<dbReference type="InterPro" id="IPR039760">
    <property type="entry name" value="MOFRL_protein"/>
</dbReference>
<dbReference type="Gene3D" id="3.40.50.10180">
    <property type="entry name" value="Glycerate kinase, MOFRL-like N-terminal domain"/>
    <property type="match status" value="1"/>
</dbReference>